<comment type="caution">
    <text evidence="2">The sequence shown here is derived from an EMBL/GenBank/DDBJ whole genome shotgun (WGS) entry which is preliminary data.</text>
</comment>
<evidence type="ECO:0000313" key="2">
    <source>
        <dbReference type="EMBL" id="KAI1865659.1"/>
    </source>
</evidence>
<dbReference type="Proteomes" id="UP000829685">
    <property type="component" value="Unassembled WGS sequence"/>
</dbReference>
<organism evidence="2 3">
    <name type="scientific">Neoarthrinium moseri</name>
    <dbReference type="NCBI Taxonomy" id="1658444"/>
    <lineage>
        <taxon>Eukaryota</taxon>
        <taxon>Fungi</taxon>
        <taxon>Dikarya</taxon>
        <taxon>Ascomycota</taxon>
        <taxon>Pezizomycotina</taxon>
        <taxon>Sordariomycetes</taxon>
        <taxon>Xylariomycetidae</taxon>
        <taxon>Amphisphaeriales</taxon>
        <taxon>Apiosporaceae</taxon>
        <taxon>Neoarthrinium</taxon>
    </lineage>
</organism>
<feature type="compositionally biased region" description="Basic and acidic residues" evidence="1">
    <location>
        <begin position="341"/>
        <end position="358"/>
    </location>
</feature>
<proteinExistence type="predicted"/>
<protein>
    <recommendedName>
        <fullName evidence="4">Prefoldin subunit</fullName>
    </recommendedName>
</protein>
<evidence type="ECO:0000313" key="3">
    <source>
        <dbReference type="Proteomes" id="UP000829685"/>
    </source>
</evidence>
<feature type="region of interest" description="Disordered" evidence="1">
    <location>
        <begin position="340"/>
        <end position="360"/>
    </location>
</feature>
<accession>A0A9P9WIX5</accession>
<keyword evidence="3" id="KW-1185">Reference proteome</keyword>
<name>A0A9P9WIX5_9PEZI</name>
<evidence type="ECO:0008006" key="4">
    <source>
        <dbReference type="Google" id="ProtNLM"/>
    </source>
</evidence>
<dbReference type="AlphaFoldDB" id="A0A9P9WIX5"/>
<sequence length="875" mass="99712">MSSHALLVPRKAGSLWATPKAVAQTLSRLTGTRRHRNPNVGSMPSRILALRLRQKPTDQRKRYGHLFRHAARLKNERLPIVTFQKLLMQEDLRGERGLHAIVSTSDRNSLRDRLNSLGARGWQETDIDHWVWILSAEDTDARILRLVSTDVPKPLFLLTTILQAGTPLRSPESLRRLLDYISKHYVSSSVSSVGGDGNIPPTKRKFALSVNLFLFLLRRLLRHVQKVWPRAVVTLAQLTQDYIGNMGLAKGPNVYHKRCKVFNNALALFSSPAPSQPLYHMEFNWRAQKMLLSMSDAMERPLIIDLMSYRAIRKVLVAQKKSAAERKVAMRYAKSWPPYRQDFDGHDAQRTPEDDQSRAVRSGALVAEAGYEKDEYDRALDVLGGGSARGTPTIQTRSLAPKEWKGDKVSDNFFTEWAMRIRATRNTQEAWRMFHSVTVTSPTLQIYTEMFIKLHASHSNASPDALPGDSREVSPVHHENYSEYELARLTPPTVTELYHDMLKRGIKPSGMCLQVLVSNARSMSEGFQYFRDSSLSSEAIAHMSPQKAHYPSVLKRIPLLVFKSYIQLLCRFQPDRRKGHQVTPDEMGRIYLAIKLTELRLPSNTPEGATFRPVWQIICRALARPKIALLHGDRFSNDVQALRLILDVNRLAERRIGLDLEIFIYICRTIQKLATTQLEQYDVDAGTAASKAPTALTQGTSQLGVLFNDAQRTVKAIFARITTPVESSSNFQLPRFLHTVTPVHLHTYMRTLALLEDIPGMVRLLRWVFENKHVIDEEIERKESSARLMVAKTLCAFEAFAGPHLEASQRSELDRSMDRIAESDPFWKWPSHEDIEEYIQSDKRGGSQRLQRKTMAAWWRQAPDEQVAAELLNEL</sequence>
<reference evidence="2" key="1">
    <citation type="submission" date="2021-03" db="EMBL/GenBank/DDBJ databases">
        <title>Revisited historic fungal species revealed as producer of novel bioactive compounds through whole genome sequencing and comparative genomics.</title>
        <authorList>
            <person name="Vignolle G.A."/>
            <person name="Hochenegger N."/>
            <person name="Mach R.L."/>
            <person name="Mach-Aigner A.R."/>
            <person name="Javad Rahimi M."/>
            <person name="Salim K.A."/>
            <person name="Chan C.M."/>
            <person name="Lim L.B.L."/>
            <person name="Cai F."/>
            <person name="Druzhinina I.S."/>
            <person name="U'Ren J.M."/>
            <person name="Derntl C."/>
        </authorList>
    </citation>
    <scope>NUCLEOTIDE SEQUENCE</scope>
    <source>
        <strain evidence="2">TUCIM 5799</strain>
    </source>
</reference>
<gene>
    <name evidence="2" type="ORF">JX265_007982</name>
</gene>
<dbReference type="EMBL" id="JAFIMR010000021">
    <property type="protein sequence ID" value="KAI1865659.1"/>
    <property type="molecule type" value="Genomic_DNA"/>
</dbReference>
<evidence type="ECO:0000256" key="1">
    <source>
        <dbReference type="SAM" id="MobiDB-lite"/>
    </source>
</evidence>